<keyword evidence="2" id="KW-1185">Reference proteome</keyword>
<dbReference type="AlphaFoldDB" id="A0A0S3QVE5"/>
<evidence type="ECO:0000313" key="2">
    <source>
        <dbReference type="Proteomes" id="UP000063234"/>
    </source>
</evidence>
<gene>
    <name evidence="1" type="ORF">TST_1513</name>
</gene>
<organism evidence="1 2">
    <name type="scientific">Thermosulfidibacter takaii (strain DSM 17441 / JCM 13301 / NBRC 103674 / ABI70S6)</name>
    <dbReference type="NCBI Taxonomy" id="1298851"/>
    <lineage>
        <taxon>Bacteria</taxon>
        <taxon>Pseudomonadati</taxon>
        <taxon>Thermosulfidibacterota</taxon>
        <taxon>Thermosulfidibacteria</taxon>
        <taxon>Thermosulfidibacterales</taxon>
        <taxon>Thermosulfidibacteraceae</taxon>
    </lineage>
</organism>
<protein>
    <submittedName>
        <fullName evidence="1">Uncharacterized protein</fullName>
    </submittedName>
</protein>
<dbReference type="PANTHER" id="PTHR40660">
    <property type="entry name" value="5'-PHOSPHATE OXIDASE PUTATIVE DOMAIN-CONTAINING PROTEIN-RELATED"/>
    <property type="match status" value="1"/>
</dbReference>
<evidence type="ECO:0000313" key="1">
    <source>
        <dbReference type="EMBL" id="BAT72299.1"/>
    </source>
</evidence>
<dbReference type="Proteomes" id="UP000063234">
    <property type="component" value="Chromosome"/>
</dbReference>
<dbReference type="PANTHER" id="PTHR40660:SF1">
    <property type="entry name" value="5'-PHOSPHATE OXIDASE PUTATIVE DOMAIN-CONTAINING PROTEIN-RELATED"/>
    <property type="match status" value="1"/>
</dbReference>
<sequence>MELKMWWKEELERDGIGVMGTSNKKGEINLAIYSPPIVVDESTVVFGATHRVTYSNLTENPHAMFMYITEKWKGVRLALRLKKVETEGKMLELIKENFKKIGYTKLAKEIKYALYFEVKEALPLKGR</sequence>
<name>A0A0S3QVE5_THET7</name>
<dbReference type="InterPro" id="IPR012349">
    <property type="entry name" value="Split_barrel_FMN-bd"/>
</dbReference>
<reference evidence="2" key="1">
    <citation type="journal article" date="2018" name="Science">
        <title>A primordial and reversible TCA cycle in a facultatively chemolithoautotrophic thermophile.</title>
        <authorList>
            <person name="Nunoura T."/>
            <person name="Chikaraishi Y."/>
            <person name="Izaki R."/>
            <person name="Suwa T."/>
            <person name="Sato T."/>
            <person name="Harada T."/>
            <person name="Mori K."/>
            <person name="Kato Y."/>
            <person name="Miyazaki M."/>
            <person name="Shimamura S."/>
            <person name="Yanagawa K."/>
            <person name="Shuto A."/>
            <person name="Ohkouchi N."/>
            <person name="Fujita N."/>
            <person name="Takaki Y."/>
            <person name="Atomi H."/>
            <person name="Takai K."/>
        </authorList>
    </citation>
    <scope>NUCLEOTIDE SEQUENCE [LARGE SCALE GENOMIC DNA]</scope>
    <source>
        <strain evidence="2">DSM 17441 / JCM 13301 / NBRC 103674 / ABI70S6</strain>
    </source>
</reference>
<dbReference type="KEGG" id="ttk:TST_1513"/>
<proteinExistence type="predicted"/>
<dbReference type="EMBL" id="AP013035">
    <property type="protein sequence ID" value="BAT72299.1"/>
    <property type="molecule type" value="Genomic_DNA"/>
</dbReference>
<accession>A0A0S3QVE5</accession>
<dbReference type="Gene3D" id="2.30.110.10">
    <property type="entry name" value="Electron Transport, Fmn-binding Protein, Chain A"/>
    <property type="match status" value="1"/>
</dbReference>
<dbReference type="STRING" id="1298851.TST_1513"/>
<dbReference type="SUPFAM" id="SSF50475">
    <property type="entry name" value="FMN-binding split barrel"/>
    <property type="match status" value="1"/>
</dbReference>